<dbReference type="Pfam" id="PF07722">
    <property type="entry name" value="Peptidase_C26"/>
    <property type="match status" value="1"/>
</dbReference>
<evidence type="ECO:0000256" key="4">
    <source>
        <dbReference type="ARBA" id="ARBA00060634"/>
    </source>
</evidence>
<comment type="catalytic activity">
    <reaction evidence="2">
        <text>4-(gamma-L-glutamylamino)butanoate + H2O = 4-aminobutanoate + L-glutamate</text>
        <dbReference type="Rhea" id="RHEA:19737"/>
        <dbReference type="ChEBI" id="CHEBI:15377"/>
        <dbReference type="ChEBI" id="CHEBI:29985"/>
        <dbReference type="ChEBI" id="CHEBI:58800"/>
        <dbReference type="ChEBI" id="CHEBI:59888"/>
        <dbReference type="EC" id="3.5.1.94"/>
    </reaction>
</comment>
<evidence type="ECO:0000256" key="5">
    <source>
        <dbReference type="ARBA" id="ARBA00066788"/>
    </source>
</evidence>
<dbReference type="OrthoDB" id="9813383at2"/>
<evidence type="ECO:0000256" key="2">
    <source>
        <dbReference type="ARBA" id="ARBA00052718"/>
    </source>
</evidence>
<evidence type="ECO:0000256" key="1">
    <source>
        <dbReference type="ARBA" id="ARBA00011083"/>
    </source>
</evidence>
<dbReference type="GO" id="GO:0016757">
    <property type="term" value="F:glycosyltransferase activity"/>
    <property type="evidence" value="ECO:0007669"/>
    <property type="project" value="UniProtKB-KW"/>
</dbReference>
<dbReference type="RefSeq" id="WP_088861123.1">
    <property type="nucleotide sequence ID" value="NZ_CP022115.1"/>
</dbReference>
<dbReference type="InterPro" id="IPR011697">
    <property type="entry name" value="Peptidase_C26"/>
</dbReference>
<dbReference type="SUPFAM" id="SSF52317">
    <property type="entry name" value="Class I glutamine amidotransferase-like"/>
    <property type="match status" value="1"/>
</dbReference>
<sequence>MRPVIAIPCDRRMLGQYPHQVVGEKYILGVTEGAGGMPWLVPALGEPAWLDDLLDRVDGVLLSGSPSNVEPHHYLGEPSRPGTLHDPERDATNLPLIPKLIERGIPLLGICRGFQEINVALGGELYQHVQEQPGKMDHRAPPDGTPEEQYAPAHQAEAVAGGWLAGLLGQKRFMVNSVHQQGVKRLAPGLVAEARAEDGLIEAFRVEDAPAFAFAVQWHPEWRCTGNPVSMAILGAFGEACRARMLSRSV</sequence>
<evidence type="ECO:0000256" key="3">
    <source>
        <dbReference type="ARBA" id="ARBA00055068"/>
    </source>
</evidence>
<evidence type="ECO:0000313" key="7">
    <source>
        <dbReference type="EMBL" id="ASJ25108.1"/>
    </source>
</evidence>
<dbReference type="EMBL" id="CP022115">
    <property type="protein sequence ID" value="ASJ25108.1"/>
    <property type="molecule type" value="Genomic_DNA"/>
</dbReference>
<comment type="function">
    <text evidence="3">Involved in the breakdown of putrescine via hydrolysis of the gamma-glutamyl linkage of gamma-glutamyl-gamma-aminobutyrate.</text>
</comment>
<dbReference type="CDD" id="cd01745">
    <property type="entry name" value="GATase1_2"/>
    <property type="match status" value="1"/>
</dbReference>
<accession>A0A248LK42</accession>
<dbReference type="Gene3D" id="3.40.50.880">
    <property type="match status" value="1"/>
</dbReference>
<organism evidence="7 8">
    <name type="scientific">Laribacter hongkongensis</name>
    <dbReference type="NCBI Taxonomy" id="168471"/>
    <lineage>
        <taxon>Bacteria</taxon>
        <taxon>Pseudomonadati</taxon>
        <taxon>Pseudomonadota</taxon>
        <taxon>Betaproteobacteria</taxon>
        <taxon>Neisseriales</taxon>
        <taxon>Aquaspirillaceae</taxon>
        <taxon>Laribacter</taxon>
    </lineage>
</organism>
<dbReference type="EC" id="3.5.1.94" evidence="5"/>
<dbReference type="PROSITE" id="PS51273">
    <property type="entry name" value="GATASE_TYPE_1"/>
    <property type="match status" value="1"/>
</dbReference>
<name>A0A248LK42_9NEIS</name>
<reference evidence="8" key="1">
    <citation type="submission" date="2017-06" db="EMBL/GenBank/DDBJ databases">
        <title>Whole genome sequence of Laribacter hongkongensis LHGZ1.</title>
        <authorList>
            <person name="Chen D."/>
            <person name="Wu H."/>
            <person name="Chen J."/>
        </authorList>
    </citation>
    <scope>NUCLEOTIDE SEQUENCE [LARGE SCALE GENOMIC DNA]</scope>
    <source>
        <strain evidence="8">LHGZ1</strain>
    </source>
</reference>
<dbReference type="InterPro" id="IPR044668">
    <property type="entry name" value="PuuD-like"/>
</dbReference>
<protein>
    <recommendedName>
        <fullName evidence="5">gamma-glutamyl-gamma-aminobutyrate hydrolase</fullName>
        <ecNumber evidence="5">3.5.1.94</ecNumber>
    </recommendedName>
</protein>
<comment type="similarity">
    <text evidence="1">Belongs to the peptidase C26 family.</text>
</comment>
<comment type="pathway">
    <text evidence="4">Amine and polyamine degradation; putrescine degradation; 4-aminobutanoate from putrescine: step 4/4.</text>
</comment>
<evidence type="ECO:0000313" key="8">
    <source>
        <dbReference type="Proteomes" id="UP000197424"/>
    </source>
</evidence>
<gene>
    <name evidence="7" type="ORF">LHGZ1_2277</name>
</gene>
<dbReference type="GO" id="GO:0005829">
    <property type="term" value="C:cytosol"/>
    <property type="evidence" value="ECO:0007669"/>
    <property type="project" value="TreeGrafter"/>
</dbReference>
<dbReference type="GO" id="GO:0033969">
    <property type="term" value="F:gamma-glutamyl-gamma-aminobutyrate hydrolase activity"/>
    <property type="evidence" value="ECO:0007669"/>
    <property type="project" value="UniProtKB-EC"/>
</dbReference>
<dbReference type="Proteomes" id="UP000197424">
    <property type="component" value="Chromosome"/>
</dbReference>
<dbReference type="GO" id="GO:0006598">
    <property type="term" value="P:polyamine catabolic process"/>
    <property type="evidence" value="ECO:0007669"/>
    <property type="project" value="TreeGrafter"/>
</dbReference>
<dbReference type="InterPro" id="IPR029062">
    <property type="entry name" value="Class_I_gatase-like"/>
</dbReference>
<dbReference type="AlphaFoldDB" id="A0A248LK42"/>
<keyword evidence="7" id="KW-0328">Glycosyltransferase</keyword>
<dbReference type="FunFam" id="3.40.50.880:FF:000030">
    <property type="entry name" value="Gamma-glutamyl-gamma-aminobutyrate hydrolase PuuD"/>
    <property type="match status" value="1"/>
</dbReference>
<dbReference type="PANTHER" id="PTHR43235:SF1">
    <property type="entry name" value="GLUTAMINE AMIDOTRANSFERASE PB2B2.05-RELATED"/>
    <property type="match status" value="1"/>
</dbReference>
<feature type="region of interest" description="Disordered" evidence="6">
    <location>
        <begin position="67"/>
        <end position="89"/>
    </location>
</feature>
<proteinExistence type="inferred from homology"/>
<evidence type="ECO:0000256" key="6">
    <source>
        <dbReference type="SAM" id="MobiDB-lite"/>
    </source>
</evidence>
<dbReference type="PANTHER" id="PTHR43235">
    <property type="entry name" value="GLUTAMINE AMIDOTRANSFERASE PB2B2.05-RELATED"/>
    <property type="match status" value="1"/>
</dbReference>
<keyword evidence="7" id="KW-0808">Transferase</keyword>